<dbReference type="InterPro" id="IPR047215">
    <property type="entry name" value="Galactose_mutarotase-like"/>
</dbReference>
<dbReference type="InterPro" id="IPR014718">
    <property type="entry name" value="GH-type_carb-bd"/>
</dbReference>
<evidence type="ECO:0000256" key="6">
    <source>
        <dbReference type="ARBA" id="ARBA00013185"/>
    </source>
</evidence>
<gene>
    <name evidence="11" type="ORF">METZ01_LOCUS296614</name>
</gene>
<evidence type="ECO:0000256" key="5">
    <source>
        <dbReference type="ARBA" id="ARBA00011245"/>
    </source>
</evidence>
<proteinExistence type="inferred from homology"/>
<keyword evidence="10" id="KW-0119">Carbohydrate metabolism</keyword>
<dbReference type="InterPro" id="IPR011013">
    <property type="entry name" value="Gal_mutarotase_sf_dom"/>
</dbReference>
<dbReference type="PANTHER" id="PTHR10091">
    <property type="entry name" value="ALDOSE-1-EPIMERASE"/>
    <property type="match status" value="1"/>
</dbReference>
<name>A0A382M4Z6_9ZZZZ</name>
<dbReference type="PANTHER" id="PTHR10091:SF0">
    <property type="entry name" value="GALACTOSE MUTAROTASE"/>
    <property type="match status" value="1"/>
</dbReference>
<dbReference type="EMBL" id="UINC01091187">
    <property type="protein sequence ID" value="SVC43760.1"/>
    <property type="molecule type" value="Genomic_DNA"/>
</dbReference>
<evidence type="ECO:0000256" key="8">
    <source>
        <dbReference type="ARBA" id="ARBA00022553"/>
    </source>
</evidence>
<keyword evidence="8" id="KW-0597">Phosphoprotein</keyword>
<accession>A0A382M4Z6</accession>
<comment type="catalytic activity">
    <reaction evidence="1">
        <text>alpha-D-glucose = beta-D-glucose</text>
        <dbReference type="Rhea" id="RHEA:10264"/>
        <dbReference type="ChEBI" id="CHEBI:15903"/>
        <dbReference type="ChEBI" id="CHEBI:17925"/>
        <dbReference type="EC" id="5.1.3.3"/>
    </reaction>
</comment>
<dbReference type="PIRSF" id="PIRSF005096">
    <property type="entry name" value="GALM"/>
    <property type="match status" value="1"/>
</dbReference>
<evidence type="ECO:0000256" key="7">
    <source>
        <dbReference type="ARBA" id="ARBA00022490"/>
    </source>
</evidence>
<dbReference type="SUPFAM" id="SSF74650">
    <property type="entry name" value="Galactose mutarotase-like"/>
    <property type="match status" value="1"/>
</dbReference>
<dbReference type="InterPro" id="IPR015443">
    <property type="entry name" value="Aldose_1-epimerase"/>
</dbReference>
<organism evidence="11">
    <name type="scientific">marine metagenome</name>
    <dbReference type="NCBI Taxonomy" id="408172"/>
    <lineage>
        <taxon>unclassified sequences</taxon>
        <taxon>metagenomes</taxon>
        <taxon>ecological metagenomes</taxon>
    </lineage>
</organism>
<dbReference type="PROSITE" id="PS00545">
    <property type="entry name" value="ALDOSE_1_EPIMERASE"/>
    <property type="match status" value="1"/>
</dbReference>
<dbReference type="GO" id="GO:0006006">
    <property type="term" value="P:glucose metabolic process"/>
    <property type="evidence" value="ECO:0007669"/>
    <property type="project" value="TreeGrafter"/>
</dbReference>
<dbReference type="FunFam" id="2.70.98.10:FF:000003">
    <property type="entry name" value="Aldose 1-epimerase"/>
    <property type="match status" value="1"/>
</dbReference>
<dbReference type="InterPro" id="IPR018052">
    <property type="entry name" value="Ald1_epimerase_CS"/>
</dbReference>
<dbReference type="EC" id="5.1.3.3" evidence="6"/>
<evidence type="ECO:0000256" key="1">
    <source>
        <dbReference type="ARBA" id="ARBA00001614"/>
    </source>
</evidence>
<reference evidence="11" key="1">
    <citation type="submission" date="2018-05" db="EMBL/GenBank/DDBJ databases">
        <authorList>
            <person name="Lanie J.A."/>
            <person name="Ng W.-L."/>
            <person name="Kazmierczak K.M."/>
            <person name="Andrzejewski T.M."/>
            <person name="Davidsen T.M."/>
            <person name="Wayne K.J."/>
            <person name="Tettelin H."/>
            <person name="Glass J.I."/>
            <person name="Rusch D."/>
            <person name="Podicherti R."/>
            <person name="Tsui H.-C.T."/>
            <person name="Winkler M.E."/>
        </authorList>
    </citation>
    <scope>NUCLEOTIDE SEQUENCE</scope>
</reference>
<dbReference type="Pfam" id="PF01263">
    <property type="entry name" value="Aldose_epim"/>
    <property type="match status" value="1"/>
</dbReference>
<evidence type="ECO:0000313" key="11">
    <source>
        <dbReference type="EMBL" id="SVC43760.1"/>
    </source>
</evidence>
<evidence type="ECO:0000256" key="4">
    <source>
        <dbReference type="ARBA" id="ARBA00006206"/>
    </source>
</evidence>
<keyword evidence="9" id="KW-0413">Isomerase</keyword>
<evidence type="ECO:0000256" key="9">
    <source>
        <dbReference type="ARBA" id="ARBA00023235"/>
    </source>
</evidence>
<dbReference type="AlphaFoldDB" id="A0A382M4Z6"/>
<evidence type="ECO:0000256" key="2">
    <source>
        <dbReference type="ARBA" id="ARBA00004496"/>
    </source>
</evidence>
<keyword evidence="7" id="KW-0963">Cytoplasm</keyword>
<evidence type="ECO:0000256" key="10">
    <source>
        <dbReference type="ARBA" id="ARBA00023277"/>
    </source>
</evidence>
<dbReference type="GO" id="GO:0005737">
    <property type="term" value="C:cytoplasm"/>
    <property type="evidence" value="ECO:0007669"/>
    <property type="project" value="UniProtKB-SubCell"/>
</dbReference>
<dbReference type="InterPro" id="IPR008183">
    <property type="entry name" value="Aldose_1/G6P_1-epimerase"/>
</dbReference>
<dbReference type="NCBIfam" id="NF008277">
    <property type="entry name" value="PRK11055.1"/>
    <property type="match status" value="1"/>
</dbReference>
<dbReference type="UniPathway" id="UPA00242"/>
<comment type="pathway">
    <text evidence="3">Carbohydrate metabolism; hexose metabolism.</text>
</comment>
<dbReference type="GO" id="GO:0004034">
    <property type="term" value="F:aldose 1-epimerase activity"/>
    <property type="evidence" value="ECO:0007669"/>
    <property type="project" value="UniProtKB-EC"/>
</dbReference>
<protein>
    <recommendedName>
        <fullName evidence="6">aldose 1-epimerase</fullName>
        <ecNumber evidence="6">5.1.3.3</ecNumber>
    </recommendedName>
</protein>
<dbReference type="CDD" id="cd09019">
    <property type="entry name" value="galactose_mutarotase_like"/>
    <property type="match status" value="1"/>
</dbReference>
<evidence type="ECO:0000256" key="3">
    <source>
        <dbReference type="ARBA" id="ARBA00005028"/>
    </source>
</evidence>
<dbReference type="GO" id="GO:0033499">
    <property type="term" value="P:galactose catabolic process via UDP-galactose, Leloir pathway"/>
    <property type="evidence" value="ECO:0007669"/>
    <property type="project" value="TreeGrafter"/>
</dbReference>
<dbReference type="Gene3D" id="2.70.98.10">
    <property type="match status" value="1"/>
</dbReference>
<feature type="non-terminal residue" evidence="11">
    <location>
        <position position="387"/>
    </location>
</feature>
<comment type="subcellular location">
    <subcellularLocation>
        <location evidence="2">Cytoplasm</location>
    </subcellularLocation>
</comment>
<dbReference type="GO" id="GO:0030246">
    <property type="term" value="F:carbohydrate binding"/>
    <property type="evidence" value="ECO:0007669"/>
    <property type="project" value="InterPro"/>
</dbReference>
<sequence length="387" mass="42492">MISLWGLVGQFGMHILRPAMMERKQQAERSMMRILIGIIVVVGWATTQGEANVGKEAFGTTSTGQQVDRYTLENEQGSIARIITYGGIINELLVPDREGVLGDVVLGFDNLQQYETENPYFGCITGRVANRIAKGKFSVDGKDYTVVVNNELNHLHGGTIGFDKVVWDAEELNTDRGPAVCLSYLSKDGEEGYPGNVQVSVTYIMTNDNELVIEYEATTDKATPINLTNHSYFNLAGSGDMLAHIMTLHARYYTEPDDTLIPTGRILPVAGTPLDFTKPASIGGRIGRIDIGGYDHNYVLDNGGRDAPGLAAEVYEPVSGRVMELSTTEPGVQLYSAFHLNDVKGKAGAIYDKYYAFCLETQHYPDSINQPGFPSVLLRPNETYQTV</sequence>
<comment type="similarity">
    <text evidence="4">Belongs to the aldose epimerase family.</text>
</comment>
<comment type="subunit">
    <text evidence="5">Monomer.</text>
</comment>